<protein>
    <recommendedName>
        <fullName evidence="2">DUF1217 domain-containing protein</fullName>
    </recommendedName>
</protein>
<accession>A0AA48REG6</accession>
<dbReference type="EMBL" id="OY288114">
    <property type="protein sequence ID" value="CAJ0872105.1"/>
    <property type="molecule type" value="Genomic_DNA"/>
</dbReference>
<reference evidence="1" key="1">
    <citation type="submission" date="2023-07" db="EMBL/GenBank/DDBJ databases">
        <authorList>
            <person name="Pelsma A.J. K."/>
        </authorList>
    </citation>
    <scope>NUCLEOTIDE SEQUENCE</scope>
</reference>
<dbReference type="Gene3D" id="1.10.3700.10">
    <property type="entry name" value="AGR C 984p-like"/>
    <property type="match status" value="1"/>
</dbReference>
<organism evidence="1">
    <name type="scientific">freshwater sediment metagenome</name>
    <dbReference type="NCBI Taxonomy" id="556182"/>
    <lineage>
        <taxon>unclassified sequences</taxon>
        <taxon>metagenomes</taxon>
        <taxon>ecological metagenomes</taxon>
    </lineage>
</organism>
<dbReference type="InterPro" id="IPR023157">
    <property type="entry name" value="AGR-C-984p-like_sf"/>
</dbReference>
<evidence type="ECO:0000313" key="1">
    <source>
        <dbReference type="EMBL" id="CAJ0872105.1"/>
    </source>
</evidence>
<evidence type="ECO:0008006" key="2">
    <source>
        <dbReference type="Google" id="ProtNLM"/>
    </source>
</evidence>
<dbReference type="AlphaFoldDB" id="A0AA48REG6"/>
<gene>
    <name evidence="1" type="ORF">AMST5_02386</name>
</gene>
<dbReference type="Pfam" id="PF06748">
    <property type="entry name" value="DUF1217"/>
    <property type="match status" value="1"/>
</dbReference>
<name>A0AA48REG6_9ZZZZ</name>
<proteinExistence type="predicted"/>
<dbReference type="SUPFAM" id="SSF158837">
    <property type="entry name" value="AGR C 984p-like"/>
    <property type="match status" value="1"/>
</dbReference>
<sequence length="266" mass="28734">MTTVGTYLSVANNLTRWRGIAARKPQVASDTKYFQANIGKATSIDALMKDRRLLNYALKAFGLGDMTYAVGMMRKVLEQGVDSSRDLANTLNNANILAFAKAFDYAGGAAQVGSADFAKTVTDRYVEQAMQGDQGDQNPGVQLALYFRQRAPQLTSIYGVLADKSLLKVVQTALDIPAASSRQPVDTQARLLKARVNIADFKDAKKLDAFIARFAAMYDTQNPGAGSNVDPSANALLYSASFLGSDQPVGVDMSLLLRRQNAARGF</sequence>
<dbReference type="InterPro" id="IPR010626">
    <property type="entry name" value="DUF1217"/>
</dbReference>